<proteinExistence type="predicted"/>
<organism evidence="1 2">
    <name type="scientific">Globicatella sulfidifaciens</name>
    <dbReference type="NCBI Taxonomy" id="136093"/>
    <lineage>
        <taxon>Bacteria</taxon>
        <taxon>Bacillati</taxon>
        <taxon>Bacillota</taxon>
        <taxon>Bacilli</taxon>
        <taxon>Lactobacillales</taxon>
        <taxon>Aerococcaceae</taxon>
        <taxon>Globicatella</taxon>
    </lineage>
</organism>
<name>A0A7X8GZ68_9LACT</name>
<reference evidence="1 2" key="1">
    <citation type="journal article" date="2020" name="Biotechnol. Biofuels">
        <title>New insights from the biogas microbiome by comprehensive genome-resolved metagenomics of nearly 1600 species originating from multiple anaerobic digesters.</title>
        <authorList>
            <person name="Campanaro S."/>
            <person name="Treu L."/>
            <person name="Rodriguez-R L.M."/>
            <person name="Kovalovszki A."/>
            <person name="Ziels R.M."/>
            <person name="Maus I."/>
            <person name="Zhu X."/>
            <person name="Kougias P.G."/>
            <person name="Basile A."/>
            <person name="Luo G."/>
            <person name="Schluter A."/>
            <person name="Konstantinidis K.T."/>
            <person name="Angelidaki I."/>
        </authorList>
    </citation>
    <scope>NUCLEOTIDE SEQUENCE [LARGE SCALE GENOMIC DNA]</scope>
    <source>
        <strain evidence="1">AS23ysBPME_34</strain>
    </source>
</reference>
<dbReference type="RefSeq" id="WP_276645686.1">
    <property type="nucleotide sequence ID" value="NZ_JAAYSM010000017.1"/>
</dbReference>
<dbReference type="Proteomes" id="UP000541058">
    <property type="component" value="Unassembled WGS sequence"/>
</dbReference>
<comment type="caution">
    <text evidence="1">The sequence shown here is derived from an EMBL/GenBank/DDBJ whole genome shotgun (WGS) entry which is preliminary data.</text>
</comment>
<dbReference type="AlphaFoldDB" id="A0A7X8GZ68"/>
<sequence>MDKKEWVEAEKALEQLLPKIDVILVELDKAKNWGFWDLLGGGGLSGLIKRDKIYKANQKLDQLRLYLMDVQKELGDVNLTLTNIPDSNSDFMLDIVFDNIFTDLRVQDEVKTTYQEVSRLKAEVLTVLHKVQANR</sequence>
<protein>
    <submittedName>
        <fullName evidence="1">Uncharacterized protein</fullName>
    </submittedName>
</protein>
<gene>
    <name evidence="1" type="ORF">GX355_00600</name>
</gene>
<evidence type="ECO:0000313" key="1">
    <source>
        <dbReference type="EMBL" id="NLJ17338.1"/>
    </source>
</evidence>
<evidence type="ECO:0000313" key="2">
    <source>
        <dbReference type="Proteomes" id="UP000541058"/>
    </source>
</evidence>
<accession>A0A7X8GZ68</accession>
<dbReference type="EMBL" id="JAAYSM010000017">
    <property type="protein sequence ID" value="NLJ17338.1"/>
    <property type="molecule type" value="Genomic_DNA"/>
</dbReference>